<dbReference type="SUPFAM" id="SSF56219">
    <property type="entry name" value="DNase I-like"/>
    <property type="match status" value="1"/>
</dbReference>
<dbReference type="EMBL" id="MFCA01000007">
    <property type="protein sequence ID" value="OGE02929.1"/>
    <property type="molecule type" value="Genomic_DNA"/>
</dbReference>
<dbReference type="GO" id="GO:0003824">
    <property type="term" value="F:catalytic activity"/>
    <property type="evidence" value="ECO:0007669"/>
    <property type="project" value="InterPro"/>
</dbReference>
<name>A0A1F5HFW4_9BACT</name>
<accession>A0A1F5HFW4</accession>
<dbReference type="InterPro" id="IPR036691">
    <property type="entry name" value="Endo/exonu/phosph_ase_sf"/>
</dbReference>
<dbReference type="PANTHER" id="PTHR14859:SF1">
    <property type="entry name" value="PGAP2-INTERACTING PROTEIN"/>
    <property type="match status" value="1"/>
</dbReference>
<feature type="domain" description="Endonuclease/exonuclease/phosphatase" evidence="1">
    <location>
        <begin position="6"/>
        <end position="220"/>
    </location>
</feature>
<dbReference type="InterPro" id="IPR005135">
    <property type="entry name" value="Endo/exonuclease/phosphatase"/>
</dbReference>
<dbReference type="GO" id="GO:0016020">
    <property type="term" value="C:membrane"/>
    <property type="evidence" value="ECO:0007669"/>
    <property type="project" value="GOC"/>
</dbReference>
<proteinExistence type="predicted"/>
<dbReference type="GO" id="GO:0006506">
    <property type="term" value="P:GPI anchor biosynthetic process"/>
    <property type="evidence" value="ECO:0007669"/>
    <property type="project" value="TreeGrafter"/>
</dbReference>
<dbReference type="Pfam" id="PF03372">
    <property type="entry name" value="Exo_endo_phos"/>
    <property type="match status" value="1"/>
</dbReference>
<reference evidence="2 3" key="1">
    <citation type="journal article" date="2016" name="Nat. Commun.">
        <title>Thousands of microbial genomes shed light on interconnected biogeochemical processes in an aquifer system.</title>
        <authorList>
            <person name="Anantharaman K."/>
            <person name="Brown C.T."/>
            <person name="Hug L.A."/>
            <person name="Sharon I."/>
            <person name="Castelle C.J."/>
            <person name="Probst A.J."/>
            <person name="Thomas B.C."/>
            <person name="Singh A."/>
            <person name="Wilkins M.J."/>
            <person name="Karaoz U."/>
            <person name="Brodie E.L."/>
            <person name="Williams K.H."/>
            <person name="Hubbard S.S."/>
            <person name="Banfield J.F."/>
        </authorList>
    </citation>
    <scope>NUCLEOTIDE SEQUENCE [LARGE SCALE GENOMIC DNA]</scope>
</reference>
<evidence type="ECO:0000313" key="3">
    <source>
        <dbReference type="Proteomes" id="UP000176751"/>
    </source>
</evidence>
<dbReference type="InterPro" id="IPR051916">
    <property type="entry name" value="GPI-anchor_lipid_remodeler"/>
</dbReference>
<sequence length="229" mass="25963">MRLQVLSWNIWINCYFDQVAKFLKASKADIIGLQEVLPDDPKRDIVGFLDKLGYQHVFAPFGHTWGEKVFKDAPAIFSKYKIGKTETYILSKKNSRIAVRADILVGDETLHVFSTHLIHTHQQPSKIQNEQVSNLIKNLPKIRTIVMGDFNATPQSWGIKKMCKVLVNSDPSLAPTWSMYPEGCLVCNPQEANIRLDYIFTSKDLKTSSFKVENSKGSDHLPISVIVEV</sequence>
<gene>
    <name evidence="2" type="ORF">A2196_03660</name>
</gene>
<evidence type="ECO:0000313" key="2">
    <source>
        <dbReference type="EMBL" id="OGE02929.1"/>
    </source>
</evidence>
<dbReference type="AlphaFoldDB" id="A0A1F5HFW4"/>
<comment type="caution">
    <text evidence="2">The sequence shown here is derived from an EMBL/GenBank/DDBJ whole genome shotgun (WGS) entry which is preliminary data.</text>
</comment>
<dbReference type="Gene3D" id="3.60.10.10">
    <property type="entry name" value="Endonuclease/exonuclease/phosphatase"/>
    <property type="match status" value="1"/>
</dbReference>
<organism evidence="2 3">
    <name type="scientific">Candidatus Curtissbacteria bacterium RIFOXYA1_FULL_41_14</name>
    <dbReference type="NCBI Taxonomy" id="1797737"/>
    <lineage>
        <taxon>Bacteria</taxon>
        <taxon>Candidatus Curtissiibacteriota</taxon>
    </lineage>
</organism>
<dbReference type="Proteomes" id="UP000176751">
    <property type="component" value="Unassembled WGS sequence"/>
</dbReference>
<protein>
    <recommendedName>
        <fullName evidence="1">Endonuclease/exonuclease/phosphatase domain-containing protein</fullName>
    </recommendedName>
</protein>
<dbReference type="STRING" id="1797737.A2196_03660"/>
<dbReference type="PANTHER" id="PTHR14859">
    <property type="entry name" value="CALCOFLUOR WHITE HYPERSENSITIVE PROTEIN PRECURSOR"/>
    <property type="match status" value="1"/>
</dbReference>
<evidence type="ECO:0000259" key="1">
    <source>
        <dbReference type="Pfam" id="PF03372"/>
    </source>
</evidence>